<keyword evidence="1" id="KW-0472">Membrane</keyword>
<dbReference type="EMBL" id="JASOOE010000014">
    <property type="protein sequence ID" value="MDK7187796.1"/>
    <property type="molecule type" value="Genomic_DNA"/>
</dbReference>
<feature type="transmembrane region" description="Helical" evidence="1">
    <location>
        <begin position="204"/>
        <end position="227"/>
    </location>
</feature>
<evidence type="ECO:0000313" key="2">
    <source>
        <dbReference type="EMBL" id="MDK7187796.1"/>
    </source>
</evidence>
<feature type="transmembrane region" description="Helical" evidence="1">
    <location>
        <begin position="269"/>
        <end position="294"/>
    </location>
</feature>
<keyword evidence="1" id="KW-0812">Transmembrane</keyword>
<dbReference type="RefSeq" id="WP_070609585.1">
    <property type="nucleotide sequence ID" value="NZ_JASOOE010000014.1"/>
</dbReference>
<comment type="caution">
    <text evidence="2">The sequence shown here is derived from an EMBL/GenBank/DDBJ whole genome shotgun (WGS) entry which is preliminary data.</text>
</comment>
<reference evidence="2" key="1">
    <citation type="submission" date="2023-05" db="EMBL/GenBank/DDBJ databases">
        <title>Cataloging the Phylogenetic Diversity of Human Bladder Bacteria.</title>
        <authorList>
            <person name="Du J."/>
        </authorList>
    </citation>
    <scope>NUCLEOTIDE SEQUENCE</scope>
    <source>
        <strain evidence="2">UMB1231</strain>
    </source>
</reference>
<dbReference type="InterPro" id="IPR008910">
    <property type="entry name" value="MSC_TM_helix"/>
</dbReference>
<dbReference type="Proteomes" id="UP001229251">
    <property type="component" value="Unassembled WGS sequence"/>
</dbReference>
<feature type="transmembrane region" description="Helical" evidence="1">
    <location>
        <begin position="65"/>
        <end position="86"/>
    </location>
</feature>
<proteinExistence type="predicted"/>
<evidence type="ECO:0000256" key="1">
    <source>
        <dbReference type="SAM" id="Phobius"/>
    </source>
</evidence>
<dbReference type="NCBIfam" id="NF033912">
    <property type="entry name" value="msc"/>
    <property type="match status" value="1"/>
</dbReference>
<protein>
    <submittedName>
        <fullName evidence="2">Mechanosensitive ion channel</fullName>
    </submittedName>
</protein>
<feature type="transmembrane region" description="Helical" evidence="1">
    <location>
        <begin position="359"/>
        <end position="380"/>
    </location>
</feature>
<gene>
    <name evidence="2" type="ORF">QP433_07365</name>
</gene>
<dbReference type="Pfam" id="PF05552">
    <property type="entry name" value="MS_channel_1st_1"/>
    <property type="match status" value="2"/>
</dbReference>
<name>A0AAJ1Q760_9LACT</name>
<feature type="transmembrane region" description="Helical" evidence="1">
    <location>
        <begin position="106"/>
        <end position="127"/>
    </location>
</feature>
<dbReference type="GO" id="GO:0008381">
    <property type="term" value="F:mechanosensitive monoatomic ion channel activity"/>
    <property type="evidence" value="ECO:0007669"/>
    <property type="project" value="InterPro"/>
</dbReference>
<accession>A0AAJ1Q760</accession>
<feature type="transmembrane region" description="Helical" evidence="1">
    <location>
        <begin position="300"/>
        <end position="321"/>
    </location>
</feature>
<dbReference type="PANTHER" id="PTHR30221:SF1">
    <property type="entry name" value="SMALL-CONDUCTANCE MECHANOSENSITIVE CHANNEL"/>
    <property type="match status" value="1"/>
</dbReference>
<keyword evidence="1" id="KW-1133">Transmembrane helix</keyword>
<organism evidence="2 3">
    <name type="scientific">Facklamia hominis</name>
    <dbReference type="NCBI Taxonomy" id="178214"/>
    <lineage>
        <taxon>Bacteria</taxon>
        <taxon>Bacillati</taxon>
        <taxon>Bacillota</taxon>
        <taxon>Bacilli</taxon>
        <taxon>Lactobacillales</taxon>
        <taxon>Aerococcaceae</taxon>
        <taxon>Facklamia</taxon>
    </lineage>
</organism>
<dbReference type="AlphaFoldDB" id="A0AAJ1Q760"/>
<feature type="transmembrane region" description="Helical" evidence="1">
    <location>
        <begin position="12"/>
        <end position="34"/>
    </location>
</feature>
<sequence length="408" mass="44834">MNFQMMMNDYLSVVPGILIAVVLLIVASMLAHYGRKYLIEFLVKTNFDDKLKAWGLARNDEESKAFLDTLGTLAYFVIFLLFVPFILNRLGLVGVVDPIYNMILKIFNYIPNVIAAALIIFVGNFFCSFVRQIVENVLVGFNVDRWYNKLTHQNNSSENSRQVAEVLAGGVYVLIFIPILTVALETLRIPTISQPIVEVLNSVMSAVPNIFVAVVLVLVGSFIAKLLSELLKSLLKTSGIDQYSKYLNFKGESQIEISTVSAQITRGMLLIFFIVEAISVLNLEVLNTIGQSIIAYIPDVISAALILAAGIIGSNILAAFLKEVSGSFIFGEIIRYAIIVLASFMTLDQLQFAPTIVNAAFVIILGAIAFAFTLAVGLGGKEFAAKQLEKLEASFNESNKNSDSNNKK</sequence>
<dbReference type="InterPro" id="IPR045275">
    <property type="entry name" value="MscS_archaea/bacteria_type"/>
</dbReference>
<dbReference type="PANTHER" id="PTHR30221">
    <property type="entry name" value="SMALL-CONDUCTANCE MECHANOSENSITIVE CHANNEL"/>
    <property type="match status" value="1"/>
</dbReference>
<evidence type="ECO:0000313" key="3">
    <source>
        <dbReference type="Proteomes" id="UP001229251"/>
    </source>
</evidence>
<feature type="transmembrane region" description="Helical" evidence="1">
    <location>
        <begin position="163"/>
        <end position="184"/>
    </location>
</feature>
<feature type="transmembrane region" description="Helical" evidence="1">
    <location>
        <begin position="333"/>
        <end position="353"/>
    </location>
</feature>